<dbReference type="PANTHER" id="PTHR30385">
    <property type="entry name" value="SIGMA FACTOR F FLAGELLAR"/>
    <property type="match status" value="1"/>
</dbReference>
<evidence type="ECO:0000259" key="6">
    <source>
        <dbReference type="PROSITE" id="PS00715"/>
    </source>
</evidence>
<keyword evidence="8" id="KW-1185">Reference proteome</keyword>
<evidence type="ECO:0000256" key="5">
    <source>
        <dbReference type="SAM" id="MobiDB-lite"/>
    </source>
</evidence>
<dbReference type="STRING" id="235985.SAMN05414137_10293"/>
<keyword evidence="3" id="KW-0238">DNA-binding</keyword>
<dbReference type="OrthoDB" id="3852315at2"/>
<dbReference type="InterPro" id="IPR014322">
    <property type="entry name" value="RNA_pol_sigma-B/F/G"/>
</dbReference>
<dbReference type="PROSITE" id="PS00715">
    <property type="entry name" value="SIGMA70_1"/>
    <property type="match status" value="1"/>
</dbReference>
<keyword evidence="4" id="KW-0804">Transcription</keyword>
<sequence length="296" mass="32868">MSRTFTQATAAEQVGTHDGPVGHAPAVPELDGMPVIPDPAGLATADARELSKVLFTRLRSLEEGTSAYSYVRNTLVELNMALVRYAASRFSHRSEPMEDIVQVGTIGLIKAINRFDADREVEFLTYALPTITGEIKRFFRDTSWSVQVPRRLQELRLRLAKANELLEQRLDREPTVAELAAHLDITEAEVVDGQIAGNAYTAGTLEAPATADPEDEGPLERRLGYVDPALEKVESMTALRPLIARLPDRDRAILSMRFVEELTQTQIGERIGVSQMQVSRLLHSTLETLREGLQHD</sequence>
<dbReference type="PRINTS" id="PR00046">
    <property type="entry name" value="SIGMA70FCT"/>
</dbReference>
<dbReference type="InterPro" id="IPR007630">
    <property type="entry name" value="RNA_pol_sigma70_r4"/>
</dbReference>
<evidence type="ECO:0000313" key="8">
    <source>
        <dbReference type="Proteomes" id="UP000183015"/>
    </source>
</evidence>
<dbReference type="EMBL" id="FOAZ01000002">
    <property type="protein sequence ID" value="SEK45813.1"/>
    <property type="molecule type" value="Genomic_DNA"/>
</dbReference>
<protein>
    <submittedName>
        <fullName evidence="7">RNA polymerase sigma-B factor</fullName>
    </submittedName>
</protein>
<keyword evidence="1" id="KW-0805">Transcription regulation</keyword>
<dbReference type="Proteomes" id="UP000183015">
    <property type="component" value="Unassembled WGS sequence"/>
</dbReference>
<gene>
    <name evidence="7" type="ORF">SAMN05414137_10293</name>
</gene>
<dbReference type="RefSeq" id="WP_042448357.1">
    <property type="nucleotide sequence ID" value="NZ_BBPN01000014.1"/>
</dbReference>
<dbReference type="InterPro" id="IPR007624">
    <property type="entry name" value="RNA_pol_sigma70_r3"/>
</dbReference>
<dbReference type="InterPro" id="IPR013325">
    <property type="entry name" value="RNA_pol_sigma_r2"/>
</dbReference>
<dbReference type="NCBIfam" id="TIGR02937">
    <property type="entry name" value="sigma70-ECF"/>
    <property type="match status" value="1"/>
</dbReference>
<reference evidence="8" key="1">
    <citation type="submission" date="2016-10" db="EMBL/GenBank/DDBJ databases">
        <authorList>
            <person name="Varghese N."/>
        </authorList>
    </citation>
    <scope>NUCLEOTIDE SEQUENCE [LARGE SCALE GENOMIC DNA]</scope>
    <source>
        <strain evidence="8">DSM 45096 / BCRC 16803 / CGMCC 4.1857 / CIP 109030 / JCM 12277 / KCTC 19219 / NBRC 100920 / 33214</strain>
    </source>
</reference>
<dbReference type="Pfam" id="PF04539">
    <property type="entry name" value="Sigma70_r3"/>
    <property type="match status" value="1"/>
</dbReference>
<dbReference type="Pfam" id="PF04542">
    <property type="entry name" value="Sigma70_r2"/>
    <property type="match status" value="1"/>
</dbReference>
<dbReference type="InterPro" id="IPR007627">
    <property type="entry name" value="RNA_pol_sigma70_r2"/>
</dbReference>
<dbReference type="SUPFAM" id="SSF88659">
    <property type="entry name" value="Sigma3 and sigma4 domains of RNA polymerase sigma factors"/>
    <property type="match status" value="2"/>
</dbReference>
<dbReference type="GO" id="GO:0016987">
    <property type="term" value="F:sigma factor activity"/>
    <property type="evidence" value="ECO:0007669"/>
    <property type="project" value="UniProtKB-KW"/>
</dbReference>
<dbReference type="InterPro" id="IPR036388">
    <property type="entry name" value="WH-like_DNA-bd_sf"/>
</dbReference>
<accession>A0A1H7H5W9</accession>
<dbReference type="InterPro" id="IPR013324">
    <property type="entry name" value="RNA_pol_sigma_r3/r4-like"/>
</dbReference>
<dbReference type="NCBIfam" id="TIGR02980">
    <property type="entry name" value="SigBFG"/>
    <property type="match status" value="1"/>
</dbReference>
<name>A0A1H7H5W9_STRJI</name>
<evidence type="ECO:0000313" key="7">
    <source>
        <dbReference type="EMBL" id="SEK45813.1"/>
    </source>
</evidence>
<dbReference type="Gene3D" id="1.20.120.1810">
    <property type="match status" value="1"/>
</dbReference>
<feature type="region of interest" description="Disordered" evidence="5">
    <location>
        <begin position="1"/>
        <end position="30"/>
    </location>
</feature>
<dbReference type="InterPro" id="IPR014284">
    <property type="entry name" value="RNA_pol_sigma-70_dom"/>
</dbReference>
<dbReference type="PANTHER" id="PTHR30385:SF4">
    <property type="entry name" value="RNA POLYMERASE SIGMA-E FACTOR"/>
    <property type="match status" value="1"/>
</dbReference>
<evidence type="ECO:0000256" key="3">
    <source>
        <dbReference type="ARBA" id="ARBA00023125"/>
    </source>
</evidence>
<dbReference type="eggNOG" id="COG1191">
    <property type="taxonomic scope" value="Bacteria"/>
</dbReference>
<dbReference type="GO" id="GO:0003677">
    <property type="term" value="F:DNA binding"/>
    <property type="evidence" value="ECO:0007669"/>
    <property type="project" value="UniProtKB-KW"/>
</dbReference>
<dbReference type="InterPro" id="IPR000943">
    <property type="entry name" value="RNA_pol_sigma70"/>
</dbReference>
<proteinExistence type="predicted"/>
<evidence type="ECO:0000256" key="4">
    <source>
        <dbReference type="ARBA" id="ARBA00023163"/>
    </source>
</evidence>
<dbReference type="AlphaFoldDB" id="A0A1H7H5W9"/>
<dbReference type="CDD" id="cd06171">
    <property type="entry name" value="Sigma70_r4"/>
    <property type="match status" value="1"/>
</dbReference>
<dbReference type="GO" id="GO:0006352">
    <property type="term" value="P:DNA-templated transcription initiation"/>
    <property type="evidence" value="ECO:0007669"/>
    <property type="project" value="InterPro"/>
</dbReference>
<organism evidence="7 8">
    <name type="scientific">Streptacidiphilus jiangxiensis</name>
    <dbReference type="NCBI Taxonomy" id="235985"/>
    <lineage>
        <taxon>Bacteria</taxon>
        <taxon>Bacillati</taxon>
        <taxon>Actinomycetota</taxon>
        <taxon>Actinomycetes</taxon>
        <taxon>Kitasatosporales</taxon>
        <taxon>Streptomycetaceae</taxon>
        <taxon>Streptacidiphilus</taxon>
    </lineage>
</organism>
<dbReference type="Pfam" id="PF04545">
    <property type="entry name" value="Sigma70_r4"/>
    <property type="match status" value="1"/>
</dbReference>
<dbReference type="Gene3D" id="1.10.10.10">
    <property type="entry name" value="Winged helix-like DNA-binding domain superfamily/Winged helix DNA-binding domain"/>
    <property type="match status" value="2"/>
</dbReference>
<feature type="domain" description="RNA polymerase sigma-70" evidence="6">
    <location>
        <begin position="99"/>
        <end position="112"/>
    </location>
</feature>
<keyword evidence="2" id="KW-0731">Sigma factor</keyword>
<evidence type="ECO:0000256" key="1">
    <source>
        <dbReference type="ARBA" id="ARBA00023015"/>
    </source>
</evidence>
<evidence type="ECO:0000256" key="2">
    <source>
        <dbReference type="ARBA" id="ARBA00023082"/>
    </source>
</evidence>
<feature type="compositionally biased region" description="Polar residues" evidence="5">
    <location>
        <begin position="1"/>
        <end position="10"/>
    </location>
</feature>
<dbReference type="SUPFAM" id="SSF88946">
    <property type="entry name" value="Sigma2 domain of RNA polymerase sigma factors"/>
    <property type="match status" value="1"/>
</dbReference>